<evidence type="ECO:0000256" key="3">
    <source>
        <dbReference type="ARBA" id="ARBA00022737"/>
    </source>
</evidence>
<evidence type="ECO:0000256" key="4">
    <source>
        <dbReference type="ARBA" id="ARBA00022803"/>
    </source>
</evidence>
<evidence type="ECO:0000313" key="11">
    <source>
        <dbReference type="Proteomes" id="UP001626550"/>
    </source>
</evidence>
<dbReference type="InterPro" id="IPR019734">
    <property type="entry name" value="TPR_rpt"/>
</dbReference>
<dbReference type="SMART" id="SM00028">
    <property type="entry name" value="TPR"/>
    <property type="match status" value="4"/>
</dbReference>
<feature type="coiled-coil region" evidence="9">
    <location>
        <begin position="125"/>
        <end position="152"/>
    </location>
</feature>
<gene>
    <name evidence="10" type="primary">TTC25_1</name>
    <name evidence="10" type="ORF">Ciccas_004347</name>
</gene>
<sequence length="193" mass="21703">MANIYALEGNSYFELGQLDQAMLCHEADLCIATELNLPEAKSRAQDNIGRTYAKQKKYAKAIEIWEERLPTIKTDLESTWLNHELGRCYLELGDTEKAIYYGNLSLAKAEVIKDKTWKLNANVLVAQAHLKKDELKEALDSFEAAEVFAEELNNRAASRAINKAIESLKMKIDLGIDDISKGTIYFAGLNSQL</sequence>
<evidence type="ECO:0000256" key="9">
    <source>
        <dbReference type="SAM" id="Coils"/>
    </source>
</evidence>
<evidence type="ECO:0000256" key="1">
    <source>
        <dbReference type="ARBA" id="ARBA00004430"/>
    </source>
</evidence>
<protein>
    <recommendedName>
        <fullName evidence="7">Outer dynein arm-docking complex subunit 4</fullName>
    </recommendedName>
    <alternativeName>
        <fullName evidence="8">Tetratricopeptide repeat protein 25</fullName>
    </alternativeName>
</protein>
<dbReference type="AlphaFoldDB" id="A0ABD2QBR0"/>
<dbReference type="SUPFAM" id="SSF48452">
    <property type="entry name" value="TPR-like"/>
    <property type="match status" value="1"/>
</dbReference>
<keyword evidence="11" id="KW-1185">Reference proteome</keyword>
<keyword evidence="9" id="KW-0175">Coiled coil</keyword>
<reference evidence="10 11" key="1">
    <citation type="submission" date="2024-11" db="EMBL/GenBank/DDBJ databases">
        <title>Adaptive evolution of stress response genes in parasites aligns with host niche diversity.</title>
        <authorList>
            <person name="Hahn C."/>
            <person name="Resl P."/>
        </authorList>
    </citation>
    <scope>NUCLEOTIDE SEQUENCE [LARGE SCALE GENOMIC DNA]</scope>
    <source>
        <strain evidence="10">EGGRZ-B1_66</strain>
        <tissue evidence="10">Body</tissue>
    </source>
</reference>
<dbReference type="InterPro" id="IPR040111">
    <property type="entry name" value="ODAD4"/>
</dbReference>
<evidence type="ECO:0000256" key="8">
    <source>
        <dbReference type="ARBA" id="ARBA00034143"/>
    </source>
</evidence>
<keyword evidence="4" id="KW-0802">TPR repeat</keyword>
<dbReference type="Proteomes" id="UP001626550">
    <property type="component" value="Unassembled WGS sequence"/>
</dbReference>
<keyword evidence="3" id="KW-0677">Repeat</keyword>
<comment type="subcellular location">
    <subcellularLocation>
        <location evidence="1">Cytoplasm</location>
        <location evidence="1">Cytoskeleton</location>
        <location evidence="1">Cilium axoneme</location>
    </subcellularLocation>
</comment>
<evidence type="ECO:0000256" key="2">
    <source>
        <dbReference type="ARBA" id="ARBA00022490"/>
    </source>
</evidence>
<accession>A0ABD2QBR0</accession>
<dbReference type="GO" id="GO:0005930">
    <property type="term" value="C:axoneme"/>
    <property type="evidence" value="ECO:0007669"/>
    <property type="project" value="UniProtKB-SubCell"/>
</dbReference>
<comment type="caution">
    <text evidence="10">The sequence shown here is derived from an EMBL/GenBank/DDBJ whole genome shotgun (WGS) entry which is preliminary data.</text>
</comment>
<evidence type="ECO:0000313" key="10">
    <source>
        <dbReference type="EMBL" id="KAL3316990.1"/>
    </source>
</evidence>
<evidence type="ECO:0000256" key="5">
    <source>
        <dbReference type="ARBA" id="ARBA00023212"/>
    </source>
</evidence>
<dbReference type="Gene3D" id="1.25.40.10">
    <property type="entry name" value="Tetratricopeptide repeat domain"/>
    <property type="match status" value="1"/>
</dbReference>
<name>A0ABD2QBR0_9PLAT</name>
<evidence type="ECO:0000256" key="6">
    <source>
        <dbReference type="ARBA" id="ARBA00023273"/>
    </source>
</evidence>
<dbReference type="InterPro" id="IPR011990">
    <property type="entry name" value="TPR-like_helical_dom_sf"/>
</dbReference>
<keyword evidence="5" id="KW-0206">Cytoskeleton</keyword>
<dbReference type="Pfam" id="PF13181">
    <property type="entry name" value="TPR_8"/>
    <property type="match status" value="2"/>
</dbReference>
<organism evidence="10 11">
    <name type="scientific">Cichlidogyrus casuarinus</name>
    <dbReference type="NCBI Taxonomy" id="1844966"/>
    <lineage>
        <taxon>Eukaryota</taxon>
        <taxon>Metazoa</taxon>
        <taxon>Spiralia</taxon>
        <taxon>Lophotrochozoa</taxon>
        <taxon>Platyhelminthes</taxon>
        <taxon>Monogenea</taxon>
        <taxon>Monopisthocotylea</taxon>
        <taxon>Dactylogyridea</taxon>
        <taxon>Ancyrocephalidae</taxon>
        <taxon>Cichlidogyrus</taxon>
    </lineage>
</organism>
<keyword evidence="6" id="KW-0966">Cell projection</keyword>
<dbReference type="PANTHER" id="PTHR23040">
    <property type="match status" value="1"/>
</dbReference>
<evidence type="ECO:0000256" key="7">
    <source>
        <dbReference type="ARBA" id="ARBA00034139"/>
    </source>
</evidence>
<keyword evidence="2" id="KW-0963">Cytoplasm</keyword>
<dbReference type="EMBL" id="JBJKFK010000449">
    <property type="protein sequence ID" value="KAL3316990.1"/>
    <property type="molecule type" value="Genomic_DNA"/>
</dbReference>
<proteinExistence type="predicted"/>
<dbReference type="PANTHER" id="PTHR23040:SF1">
    <property type="entry name" value="OUTER DYNEIN ARM-DOCKING COMPLEX SUBUNIT 4"/>
    <property type="match status" value="1"/>
</dbReference>